<sequence length="111" mass="12265">MQASSCLENLVPEDPGVPPTGWTCLFRCGPEFDRSKPRRALQPDLISLGNFVPELQEFFSCRIGGMTKVGFEAREKTNKLAAAVFGSFSRYSLDGILRIVNQTIDTSFNSS</sequence>
<name>A0A7C8IXA4_ORBOL</name>
<dbReference type="AlphaFoldDB" id="A0A7C8IXA4"/>
<proteinExistence type="predicted"/>
<protein>
    <submittedName>
        <fullName evidence="1">Uncharacterized protein</fullName>
    </submittedName>
</protein>
<dbReference type="Proteomes" id="UP000475325">
    <property type="component" value="Unassembled WGS sequence"/>
</dbReference>
<comment type="caution">
    <text evidence="1">The sequence shown here is derived from an EMBL/GenBank/DDBJ whole genome shotgun (WGS) entry which is preliminary data.</text>
</comment>
<accession>A0A7C8IXA4</accession>
<evidence type="ECO:0000313" key="2">
    <source>
        <dbReference type="Proteomes" id="UP000475325"/>
    </source>
</evidence>
<dbReference type="EMBL" id="WIQW01000145">
    <property type="protein sequence ID" value="KAF3079930.1"/>
    <property type="molecule type" value="Genomic_DNA"/>
</dbReference>
<organism evidence="1 2">
    <name type="scientific">Orbilia oligospora</name>
    <name type="common">Nematode-trapping fungus</name>
    <name type="synonym">Arthrobotrys oligospora</name>
    <dbReference type="NCBI Taxonomy" id="2813651"/>
    <lineage>
        <taxon>Eukaryota</taxon>
        <taxon>Fungi</taxon>
        <taxon>Dikarya</taxon>
        <taxon>Ascomycota</taxon>
        <taxon>Pezizomycotina</taxon>
        <taxon>Orbiliomycetes</taxon>
        <taxon>Orbiliales</taxon>
        <taxon>Orbiliaceae</taxon>
        <taxon>Orbilia</taxon>
    </lineage>
</organism>
<evidence type="ECO:0000313" key="1">
    <source>
        <dbReference type="EMBL" id="KAF3079930.1"/>
    </source>
</evidence>
<reference evidence="1 2" key="1">
    <citation type="submission" date="2019-06" db="EMBL/GenBank/DDBJ databases">
        <authorList>
            <person name="Palmer J.M."/>
        </authorList>
    </citation>
    <scope>NUCLEOTIDE SEQUENCE [LARGE SCALE GENOMIC DNA]</scope>
    <source>
        <strain evidence="1 2">TWF102</strain>
    </source>
</reference>
<gene>
    <name evidence="1" type="ORF">TWF102_002538</name>
</gene>